<name>A0A7Z0MP97_9GAMM</name>
<sequence>MLLLSVLLLVVNTVTAFAFILTFVEHDLIYRRLAAKAAAENCACGRAK</sequence>
<organism evidence="1 2">
    <name type="scientific">Candidatus Methanofishera endochildressiae</name>
    <dbReference type="NCBI Taxonomy" id="2738884"/>
    <lineage>
        <taxon>Bacteria</taxon>
        <taxon>Pseudomonadati</taxon>
        <taxon>Pseudomonadota</taxon>
        <taxon>Gammaproteobacteria</taxon>
        <taxon>Candidatus Methanofishera</taxon>
    </lineage>
</organism>
<evidence type="ECO:0000313" key="2">
    <source>
        <dbReference type="Proteomes" id="UP000537890"/>
    </source>
</evidence>
<dbReference type="EMBL" id="JACCHS010000118">
    <property type="protein sequence ID" value="NYT47306.1"/>
    <property type="molecule type" value="Genomic_DNA"/>
</dbReference>
<dbReference type="Proteomes" id="UP000537890">
    <property type="component" value="Unassembled WGS sequence"/>
</dbReference>
<protein>
    <submittedName>
        <fullName evidence="1">Uncharacterized protein</fullName>
    </submittedName>
</protein>
<accession>A0A7Z0MP97</accession>
<comment type="caution">
    <text evidence="1">The sequence shown here is derived from an EMBL/GenBank/DDBJ whole genome shotgun (WGS) entry which is preliminary data.</text>
</comment>
<gene>
    <name evidence="1" type="ORF">H0A75_06715</name>
</gene>
<evidence type="ECO:0000313" key="1">
    <source>
        <dbReference type="EMBL" id="NYT47306.1"/>
    </source>
</evidence>
<reference evidence="1 2" key="1">
    <citation type="submission" date="2020-05" db="EMBL/GenBank/DDBJ databases">
        <title>Horizontal transmission and recombination maintain forever young bacterial symbiont genomes.</title>
        <authorList>
            <person name="Russell S.L."/>
            <person name="Pepper-Tunick E."/>
            <person name="Svedberg J."/>
            <person name="Byrne A."/>
            <person name="Ruelas Castillo J."/>
            <person name="Vollmers C."/>
            <person name="Beinart R.A."/>
            <person name="Corbett-Detig R."/>
        </authorList>
    </citation>
    <scope>NUCLEOTIDE SEQUENCE [LARGE SCALE GENOMIC DNA]</scope>
    <source>
        <strain evidence="1">4727-3</strain>
    </source>
</reference>
<dbReference type="AlphaFoldDB" id="A0A7Z0MP97"/>
<proteinExistence type="predicted"/>